<evidence type="ECO:0000259" key="2">
    <source>
        <dbReference type="Pfam" id="PF13166"/>
    </source>
</evidence>
<keyword evidence="4" id="KW-1185">Reference proteome</keyword>
<dbReference type="Pfam" id="PF13166">
    <property type="entry name" value="AAA_13"/>
    <property type="match status" value="1"/>
</dbReference>
<dbReference type="Gene3D" id="3.40.50.300">
    <property type="entry name" value="P-loop containing nucleotide triphosphate hydrolases"/>
    <property type="match status" value="2"/>
</dbReference>
<evidence type="ECO:0000313" key="4">
    <source>
        <dbReference type="Proteomes" id="UP001595741"/>
    </source>
</evidence>
<evidence type="ECO:0000313" key="3">
    <source>
        <dbReference type="EMBL" id="MFC3530904.1"/>
    </source>
</evidence>
<dbReference type="InterPro" id="IPR027417">
    <property type="entry name" value="P-loop_NTPase"/>
</dbReference>
<dbReference type="SUPFAM" id="SSF52540">
    <property type="entry name" value="P-loop containing nucleoside triphosphate hydrolases"/>
    <property type="match status" value="1"/>
</dbReference>
<sequence>MTLNRIGKIKGFRIFRDFNWPADLHDFGRFNVIYGWNGAGKTTLSTILRHLEKRQPIREGRVDFVFGDRVVNGAALGAEPVPNVRVFNRDFVGRAVFESSETHLPPVYYFGEDSVEKQRRIEELREQLDEQKTIETEQLSDLKISTQSLEAYCTEQAKSIRLMLTVAGGGPYNNYDARPFKQQIQQLAGLATLPARLTEEERDTHLKVRESKALPALQEVAVKFPDLVSLRARTASLLRASVVSTVLDDLATDQAVAGWVGEGLALHSGKRSTETCRFCDQPLPANRIAQIEAHFNDEFKRLKQQVSALLNEVEQAAAFGNSFSAPPVEALYEALQAEYASALNDLRKHSKTLQGALDALRRALLAKLEDPFKQIELSTWLQRVGQGEGLAQFVLSLIALAADGTPFIASFAGAQELKRLNATIAKHNVLTSSFDTSVNAARDALAQDEILAALEGWKEKSRAVVEGESVCDAAQKRARELETEIAALDVEIRHHHRPADELNAELAGYLGRSELKLVAEHNGYRIVRNGHPAMHLSDGERTAVAFMYFLKSLQGTDFALEDGIVVIDDPVSSLDSNSLFSAFGFLKERTASAKQLFILTHNFTFFRQVRNWFDSVNKWGKQGKKEKPARFFSLSSVLLDGQRAAKLEMLDPFLTDFESEYHYLFKRVYDLTRLDRGDGLEQYYSMPNMARRLLEAFLAYRVPGYSGDLYKKLQLVAGDTGMKTRVLRFLHTFSHGDAVAQPDHDPSILAETQAVLKDVLQLISLNDPKHFEAMVHLSEGQA</sequence>
<comment type="caution">
    <text evidence="3">The sequence shown here is derived from an EMBL/GenBank/DDBJ whole genome shotgun (WGS) entry which is preliminary data.</text>
</comment>
<feature type="coiled-coil region" evidence="1">
    <location>
        <begin position="464"/>
        <end position="491"/>
    </location>
</feature>
<dbReference type="Proteomes" id="UP001595741">
    <property type="component" value="Unassembled WGS sequence"/>
</dbReference>
<proteinExistence type="predicted"/>
<keyword evidence="1" id="KW-0175">Coiled coil</keyword>
<evidence type="ECO:0000256" key="1">
    <source>
        <dbReference type="SAM" id="Coils"/>
    </source>
</evidence>
<organism evidence="3 4">
    <name type="scientific">Vogesella facilis</name>
    <dbReference type="NCBI Taxonomy" id="1655232"/>
    <lineage>
        <taxon>Bacteria</taxon>
        <taxon>Pseudomonadati</taxon>
        <taxon>Pseudomonadota</taxon>
        <taxon>Betaproteobacteria</taxon>
        <taxon>Neisseriales</taxon>
        <taxon>Chromobacteriaceae</taxon>
        <taxon>Vogesella</taxon>
    </lineage>
</organism>
<name>A0ABV7R964_9NEIS</name>
<accession>A0ABV7R964</accession>
<protein>
    <submittedName>
        <fullName evidence="3">AAA family ATPase</fullName>
    </submittedName>
</protein>
<reference evidence="4" key="1">
    <citation type="journal article" date="2019" name="Int. J. Syst. Evol. Microbiol.">
        <title>The Global Catalogue of Microorganisms (GCM) 10K type strain sequencing project: providing services to taxonomists for standard genome sequencing and annotation.</title>
        <authorList>
            <consortium name="The Broad Institute Genomics Platform"/>
            <consortium name="The Broad Institute Genome Sequencing Center for Infectious Disease"/>
            <person name="Wu L."/>
            <person name="Ma J."/>
        </authorList>
    </citation>
    <scope>NUCLEOTIDE SEQUENCE [LARGE SCALE GENOMIC DNA]</scope>
    <source>
        <strain evidence="4">KCTC 42742</strain>
    </source>
</reference>
<dbReference type="PANTHER" id="PTHR32182:SF0">
    <property type="entry name" value="DNA REPLICATION AND REPAIR PROTEIN RECF"/>
    <property type="match status" value="1"/>
</dbReference>
<dbReference type="InterPro" id="IPR026866">
    <property type="entry name" value="CR006_AAA"/>
</dbReference>
<dbReference type="PANTHER" id="PTHR32182">
    <property type="entry name" value="DNA REPLICATION AND REPAIR PROTEIN RECF"/>
    <property type="match status" value="1"/>
</dbReference>
<dbReference type="EMBL" id="JBHRXN010000004">
    <property type="protein sequence ID" value="MFC3530904.1"/>
    <property type="molecule type" value="Genomic_DNA"/>
</dbReference>
<feature type="domain" description="Protein CR006 P-loop" evidence="2">
    <location>
        <begin position="12"/>
        <end position="761"/>
    </location>
</feature>
<gene>
    <name evidence="3" type="ORF">ACFOLG_01780</name>
</gene>
<feature type="coiled-coil region" evidence="1">
    <location>
        <begin position="296"/>
        <end position="363"/>
    </location>
</feature>
<dbReference type="RefSeq" id="WP_386087760.1">
    <property type="nucleotide sequence ID" value="NZ_JBHRXN010000004.1"/>
</dbReference>